<protein>
    <recommendedName>
        <fullName evidence="1">DUF4325 domain-containing protein</fullName>
    </recommendedName>
</protein>
<reference evidence="2 3" key="1">
    <citation type="submission" date="2017-05" db="EMBL/GenBank/DDBJ databases">
        <authorList>
            <person name="Song R."/>
            <person name="Chenine A.L."/>
            <person name="Ruprecht R.M."/>
        </authorList>
    </citation>
    <scope>NUCLEOTIDE SEQUENCE [LARGE SCALE GENOMIC DNA]</scope>
    <source>
        <strain evidence="2 3">DSM 26136</strain>
    </source>
</reference>
<dbReference type="OrthoDB" id="1551124at2"/>
<evidence type="ECO:0000259" key="1">
    <source>
        <dbReference type="Pfam" id="PF14213"/>
    </source>
</evidence>
<dbReference type="InterPro" id="IPR025474">
    <property type="entry name" value="DUF4325"/>
</dbReference>
<sequence>MKPMMKTCNISIARDFSTVPAGRYATDGDVSGEVFRECLLRPVLLKGLQVTIDLDDTEGYGSSFLEEAFGGLVREGFTANQLKTMITFISHEDPSLIEEILTYIDDAQRNQH</sequence>
<proteinExistence type="predicted"/>
<keyword evidence="3" id="KW-1185">Reference proteome</keyword>
<dbReference type="EMBL" id="CP021455">
    <property type="protein sequence ID" value="ARU06119.1"/>
    <property type="molecule type" value="Genomic_DNA"/>
</dbReference>
<dbReference type="Proteomes" id="UP000196138">
    <property type="component" value="Chromosome"/>
</dbReference>
<evidence type="ECO:0000313" key="2">
    <source>
        <dbReference type="EMBL" id="ARU06119.1"/>
    </source>
</evidence>
<accession>A0A1Y0ES31</accession>
<evidence type="ECO:0000313" key="3">
    <source>
        <dbReference type="Proteomes" id="UP000196138"/>
    </source>
</evidence>
<gene>
    <name evidence="2" type="ORF">CCO03_16865</name>
</gene>
<dbReference type="Pfam" id="PF14213">
    <property type="entry name" value="DUF4325"/>
    <property type="match status" value="1"/>
</dbReference>
<dbReference type="AlphaFoldDB" id="A0A1Y0ES31"/>
<feature type="domain" description="DUF4325" evidence="1">
    <location>
        <begin position="31"/>
        <end position="94"/>
    </location>
</feature>
<organism evidence="2 3">
    <name type="scientific">Comamonas serinivorans</name>
    <dbReference type="NCBI Taxonomy" id="1082851"/>
    <lineage>
        <taxon>Bacteria</taxon>
        <taxon>Pseudomonadati</taxon>
        <taxon>Pseudomonadota</taxon>
        <taxon>Betaproteobacteria</taxon>
        <taxon>Burkholderiales</taxon>
        <taxon>Comamonadaceae</taxon>
        <taxon>Comamonas</taxon>
    </lineage>
</organism>
<name>A0A1Y0ES31_9BURK</name>
<dbReference type="KEGG" id="cser:CCO03_16865"/>